<dbReference type="PANTHER" id="PTHR43304">
    <property type="entry name" value="PHYTOCHROME-LIKE PROTEIN CPH1"/>
    <property type="match status" value="1"/>
</dbReference>
<dbReference type="InterPro" id="IPR000700">
    <property type="entry name" value="PAS-assoc_C"/>
</dbReference>
<dbReference type="CDD" id="cd00082">
    <property type="entry name" value="HisKA"/>
    <property type="match status" value="1"/>
</dbReference>
<organism evidence="8 9">
    <name type="scientific">Sphingomonas parva</name>
    <dbReference type="NCBI Taxonomy" id="2555898"/>
    <lineage>
        <taxon>Bacteria</taxon>
        <taxon>Pseudomonadati</taxon>
        <taxon>Pseudomonadota</taxon>
        <taxon>Alphaproteobacteria</taxon>
        <taxon>Sphingomonadales</taxon>
        <taxon>Sphingomonadaceae</taxon>
        <taxon>Sphingomonas</taxon>
    </lineage>
</organism>
<dbReference type="InterPro" id="IPR004358">
    <property type="entry name" value="Sig_transdc_His_kin-like_C"/>
</dbReference>
<comment type="catalytic activity">
    <reaction evidence="1">
        <text>ATP + protein L-histidine = ADP + protein N-phospho-L-histidine.</text>
        <dbReference type="EC" id="2.7.13.3"/>
    </reaction>
</comment>
<dbReference type="InterPro" id="IPR052162">
    <property type="entry name" value="Sensor_kinase/Photoreceptor"/>
</dbReference>
<dbReference type="SMART" id="SM00387">
    <property type="entry name" value="HATPase_c"/>
    <property type="match status" value="1"/>
</dbReference>
<dbReference type="RefSeq" id="WP_135090628.1">
    <property type="nucleotide sequence ID" value="NZ_SPDV01000096.1"/>
</dbReference>
<dbReference type="SUPFAM" id="SSF47384">
    <property type="entry name" value="Homodimeric domain of signal transducing histidine kinase"/>
    <property type="match status" value="1"/>
</dbReference>
<dbReference type="Gene3D" id="1.10.287.130">
    <property type="match status" value="1"/>
</dbReference>
<protein>
    <recommendedName>
        <fullName evidence="2">histidine kinase</fullName>
        <ecNumber evidence="2">2.7.13.3</ecNumber>
    </recommendedName>
</protein>
<keyword evidence="3" id="KW-0597">Phosphoprotein</keyword>
<dbReference type="InterPro" id="IPR003594">
    <property type="entry name" value="HATPase_dom"/>
</dbReference>
<reference evidence="8 9" key="1">
    <citation type="submission" date="2019-03" db="EMBL/GenBank/DDBJ databases">
        <title>Genome sequence of Sphingomonas sp. 17J27-24.</title>
        <authorList>
            <person name="Kim M."/>
            <person name="Maeng S."/>
            <person name="Sathiyaraj S."/>
        </authorList>
    </citation>
    <scope>NUCLEOTIDE SEQUENCE [LARGE SCALE GENOMIC DNA]</scope>
    <source>
        <strain evidence="8 9">17J27-24</strain>
    </source>
</reference>
<name>A0A4Y8ZK43_9SPHN</name>
<evidence type="ECO:0000256" key="3">
    <source>
        <dbReference type="ARBA" id="ARBA00022553"/>
    </source>
</evidence>
<feature type="domain" description="Histidine kinase" evidence="6">
    <location>
        <begin position="154"/>
        <end position="362"/>
    </location>
</feature>
<dbReference type="InterPro" id="IPR001610">
    <property type="entry name" value="PAC"/>
</dbReference>
<sequence>MADTAPKGGHAILDFKEIADATPSLIWVSNARKEGVWFNRTWLEYTGATLEEELGEGWLRRICPEDVGAIDECVRAFAEQRPFRTEFRLRRADGCYRWMIDTGVPRFSADGAFEGFVGSLVDIEDRKVAEEQRNLLSNGLQPSRLATMTAMASAFAHELNQPLAAICNYIRAARRIAGEGNPRLIEPLHAAETCAMRAGDIIRGMRATVSRASPAGKRVDLRALVRESLLLAELTMGRRNGIAVDVPAGTAVHVDAVKIQQVLVNLLRNAVEASAGQAAPRVAIVAAREAEHVRISVEDNGPGFPEAQGRARFEPFRTTKATGLGLGLPICQNIVEAHGGRLWVDATSAAGTRVCFTVPKDPPAQDRRG</sequence>
<dbReference type="Gene3D" id="3.30.565.10">
    <property type="entry name" value="Histidine kinase-like ATPase, C-terminal domain"/>
    <property type="match status" value="1"/>
</dbReference>
<dbReference type="SUPFAM" id="SSF55785">
    <property type="entry name" value="PYP-like sensor domain (PAS domain)"/>
    <property type="match status" value="1"/>
</dbReference>
<comment type="caution">
    <text evidence="8">The sequence shown here is derived from an EMBL/GenBank/DDBJ whole genome shotgun (WGS) entry which is preliminary data.</text>
</comment>
<dbReference type="Gene3D" id="3.30.450.20">
    <property type="entry name" value="PAS domain"/>
    <property type="match status" value="1"/>
</dbReference>
<dbReference type="PANTHER" id="PTHR43304:SF1">
    <property type="entry name" value="PAC DOMAIN-CONTAINING PROTEIN"/>
    <property type="match status" value="1"/>
</dbReference>
<dbReference type="InterPro" id="IPR000014">
    <property type="entry name" value="PAS"/>
</dbReference>
<keyword evidence="9" id="KW-1185">Reference proteome</keyword>
<dbReference type="Pfam" id="PF08447">
    <property type="entry name" value="PAS_3"/>
    <property type="match status" value="1"/>
</dbReference>
<accession>A0A4Y8ZK43</accession>
<dbReference type="NCBIfam" id="TIGR00229">
    <property type="entry name" value="sensory_box"/>
    <property type="match status" value="1"/>
</dbReference>
<keyword evidence="4" id="KW-0808">Transferase</keyword>
<dbReference type="InterPro" id="IPR003661">
    <property type="entry name" value="HisK_dim/P_dom"/>
</dbReference>
<proteinExistence type="predicted"/>
<feature type="domain" description="PAC" evidence="7">
    <location>
        <begin position="83"/>
        <end position="135"/>
    </location>
</feature>
<dbReference type="PRINTS" id="PR00344">
    <property type="entry name" value="BCTRLSENSOR"/>
</dbReference>
<dbReference type="Proteomes" id="UP000298213">
    <property type="component" value="Unassembled WGS sequence"/>
</dbReference>
<dbReference type="InterPro" id="IPR035965">
    <property type="entry name" value="PAS-like_dom_sf"/>
</dbReference>
<dbReference type="OrthoDB" id="9789238at2"/>
<gene>
    <name evidence="8" type="ORF">E2493_20630</name>
</gene>
<evidence type="ECO:0000313" key="8">
    <source>
        <dbReference type="EMBL" id="TFI56348.1"/>
    </source>
</evidence>
<evidence type="ECO:0000256" key="1">
    <source>
        <dbReference type="ARBA" id="ARBA00000085"/>
    </source>
</evidence>
<keyword evidence="5 8" id="KW-0418">Kinase</keyword>
<dbReference type="InterPro" id="IPR036097">
    <property type="entry name" value="HisK_dim/P_sf"/>
</dbReference>
<dbReference type="FunFam" id="3.30.450.20:FF:000099">
    <property type="entry name" value="Sensory box sensor histidine kinase"/>
    <property type="match status" value="1"/>
</dbReference>
<dbReference type="EMBL" id="SPDV01000096">
    <property type="protein sequence ID" value="TFI56348.1"/>
    <property type="molecule type" value="Genomic_DNA"/>
</dbReference>
<dbReference type="PROSITE" id="PS50113">
    <property type="entry name" value="PAC"/>
    <property type="match status" value="1"/>
</dbReference>
<evidence type="ECO:0000256" key="5">
    <source>
        <dbReference type="ARBA" id="ARBA00022777"/>
    </source>
</evidence>
<dbReference type="SMART" id="SM00086">
    <property type="entry name" value="PAC"/>
    <property type="match status" value="1"/>
</dbReference>
<evidence type="ECO:0000313" key="9">
    <source>
        <dbReference type="Proteomes" id="UP000298213"/>
    </source>
</evidence>
<evidence type="ECO:0000256" key="4">
    <source>
        <dbReference type="ARBA" id="ARBA00022679"/>
    </source>
</evidence>
<evidence type="ECO:0000259" key="6">
    <source>
        <dbReference type="PROSITE" id="PS50109"/>
    </source>
</evidence>
<dbReference type="EC" id="2.7.13.3" evidence="2"/>
<dbReference type="InterPro" id="IPR005467">
    <property type="entry name" value="His_kinase_dom"/>
</dbReference>
<dbReference type="SUPFAM" id="SSF55874">
    <property type="entry name" value="ATPase domain of HSP90 chaperone/DNA topoisomerase II/histidine kinase"/>
    <property type="match status" value="1"/>
</dbReference>
<evidence type="ECO:0000256" key="2">
    <source>
        <dbReference type="ARBA" id="ARBA00012438"/>
    </source>
</evidence>
<evidence type="ECO:0000259" key="7">
    <source>
        <dbReference type="PROSITE" id="PS50113"/>
    </source>
</evidence>
<dbReference type="Pfam" id="PF02518">
    <property type="entry name" value="HATPase_c"/>
    <property type="match status" value="1"/>
</dbReference>
<dbReference type="AlphaFoldDB" id="A0A4Y8ZK43"/>
<dbReference type="CDD" id="cd00130">
    <property type="entry name" value="PAS"/>
    <property type="match status" value="1"/>
</dbReference>
<dbReference type="PROSITE" id="PS50109">
    <property type="entry name" value="HIS_KIN"/>
    <property type="match status" value="1"/>
</dbReference>
<dbReference type="GO" id="GO:0000155">
    <property type="term" value="F:phosphorelay sensor kinase activity"/>
    <property type="evidence" value="ECO:0007669"/>
    <property type="project" value="InterPro"/>
</dbReference>
<dbReference type="InterPro" id="IPR013655">
    <property type="entry name" value="PAS_fold_3"/>
</dbReference>
<dbReference type="InterPro" id="IPR036890">
    <property type="entry name" value="HATPase_C_sf"/>
</dbReference>